<protein>
    <submittedName>
        <fullName evidence="2">Uncharacterized protein</fullName>
    </submittedName>
</protein>
<dbReference type="RefSeq" id="WP_200825378.1">
    <property type="nucleotide sequence ID" value="NZ_FWXV01000001.1"/>
</dbReference>
<dbReference type="Proteomes" id="UP000192674">
    <property type="component" value="Unassembled WGS sequence"/>
</dbReference>
<feature type="compositionally biased region" description="Basic and acidic residues" evidence="1">
    <location>
        <begin position="1"/>
        <end position="22"/>
    </location>
</feature>
<name>A0A1Y5WRY8_KIBAR</name>
<keyword evidence="3" id="KW-1185">Reference proteome</keyword>
<reference evidence="2 3" key="1">
    <citation type="submission" date="2017-04" db="EMBL/GenBank/DDBJ databases">
        <authorList>
            <person name="Afonso C.L."/>
            <person name="Miller P.J."/>
            <person name="Scott M.A."/>
            <person name="Spackman E."/>
            <person name="Goraichik I."/>
            <person name="Dimitrov K.M."/>
            <person name="Suarez D.L."/>
            <person name="Swayne D.E."/>
        </authorList>
    </citation>
    <scope>NUCLEOTIDE SEQUENCE [LARGE SCALE GENOMIC DNA]</scope>
    <source>
        <strain evidence="2 3">DSM 43828</strain>
    </source>
</reference>
<dbReference type="EMBL" id="FWXV01000001">
    <property type="protein sequence ID" value="SMC47820.1"/>
    <property type="molecule type" value="Genomic_DNA"/>
</dbReference>
<sequence>MERESNKHSPVVDDEMKKEIEGVLRGNRPNRADESRDTEALVEDENENDQRS</sequence>
<feature type="compositionally biased region" description="Basic and acidic residues" evidence="1">
    <location>
        <begin position="30"/>
        <end position="39"/>
    </location>
</feature>
<feature type="region of interest" description="Disordered" evidence="1">
    <location>
        <begin position="1"/>
        <end position="52"/>
    </location>
</feature>
<accession>A0A1Y5WRY8</accession>
<organism evidence="2 3">
    <name type="scientific">Kibdelosporangium aridum</name>
    <dbReference type="NCBI Taxonomy" id="2030"/>
    <lineage>
        <taxon>Bacteria</taxon>
        <taxon>Bacillati</taxon>
        <taxon>Actinomycetota</taxon>
        <taxon>Actinomycetes</taxon>
        <taxon>Pseudonocardiales</taxon>
        <taxon>Pseudonocardiaceae</taxon>
        <taxon>Kibdelosporangium</taxon>
    </lineage>
</organism>
<evidence type="ECO:0000256" key="1">
    <source>
        <dbReference type="SAM" id="MobiDB-lite"/>
    </source>
</evidence>
<evidence type="ECO:0000313" key="3">
    <source>
        <dbReference type="Proteomes" id="UP000192674"/>
    </source>
</evidence>
<gene>
    <name evidence="2" type="ORF">SAMN05661093_00073</name>
</gene>
<evidence type="ECO:0000313" key="2">
    <source>
        <dbReference type="EMBL" id="SMC47820.1"/>
    </source>
</evidence>
<dbReference type="AlphaFoldDB" id="A0A1Y5WRY8"/>
<feature type="compositionally biased region" description="Acidic residues" evidence="1">
    <location>
        <begin position="40"/>
        <end position="52"/>
    </location>
</feature>
<proteinExistence type="predicted"/>